<gene>
    <name evidence="1" type="ORF">AL072_09540</name>
</gene>
<dbReference type="KEGG" id="ati:AL072_09540"/>
<accession>A0AAC8VXF7</accession>
<dbReference type="EMBL" id="CP012401">
    <property type="protein sequence ID" value="ALG71118.1"/>
    <property type="molecule type" value="Genomic_DNA"/>
</dbReference>
<proteinExistence type="predicted"/>
<organism evidence="1 2">
    <name type="scientific">Azospirillum thiophilum</name>
    <dbReference type="NCBI Taxonomy" id="528244"/>
    <lineage>
        <taxon>Bacteria</taxon>
        <taxon>Pseudomonadati</taxon>
        <taxon>Pseudomonadota</taxon>
        <taxon>Alphaproteobacteria</taxon>
        <taxon>Rhodospirillales</taxon>
        <taxon>Azospirillaceae</taxon>
        <taxon>Azospirillum</taxon>
    </lineage>
</organism>
<keyword evidence="2" id="KW-1185">Reference proteome</keyword>
<sequence>MPLNQRPSGMCKTARIVIFQKPQPLAICLECGAPYGTLEAITHGCRTPTPTGRCEGEVAARWNDDDWTACPSCDSTGCPGCGDVGWLAVPY</sequence>
<dbReference type="Proteomes" id="UP000069935">
    <property type="component" value="Chromosome 1"/>
</dbReference>
<reference evidence="1 2" key="2">
    <citation type="journal article" date="2016" name="Genome Announc.">
        <title>Complete Genome Sequence of a Strain of Azospirillum thiophilum Isolated from a Sulfide Spring.</title>
        <authorList>
            <person name="Fomenkov A."/>
            <person name="Vincze T."/>
            <person name="Grabovich M."/>
            <person name="Anton B.P."/>
            <person name="Dubinina G."/>
            <person name="Orlova M."/>
            <person name="Belousova E."/>
            <person name="Roberts R.J."/>
        </authorList>
    </citation>
    <scope>NUCLEOTIDE SEQUENCE [LARGE SCALE GENOMIC DNA]</scope>
    <source>
        <strain evidence="1 2">BV-S</strain>
    </source>
</reference>
<evidence type="ECO:0000313" key="2">
    <source>
        <dbReference type="Proteomes" id="UP000069935"/>
    </source>
</evidence>
<dbReference type="AlphaFoldDB" id="A0AAC8VXF7"/>
<protein>
    <submittedName>
        <fullName evidence="1">Uncharacterized protein</fullName>
    </submittedName>
</protein>
<evidence type="ECO:0000313" key="1">
    <source>
        <dbReference type="EMBL" id="ALG71118.1"/>
    </source>
</evidence>
<name>A0AAC8VXF7_9PROT</name>
<reference evidence="2" key="1">
    <citation type="submission" date="2015-08" db="EMBL/GenBank/DDBJ databases">
        <title>Complete Genome Sequence of Azospirillum thiophilum BV-S.</title>
        <authorList>
            <person name="Fomenkov A."/>
            <person name="Vincze T."/>
            <person name="Grabovich M."/>
            <person name="Dubinina G."/>
            <person name="Orlova M."/>
            <person name="Belousova E."/>
            <person name="Roberts R.J."/>
        </authorList>
    </citation>
    <scope>NUCLEOTIDE SEQUENCE [LARGE SCALE GENOMIC DNA]</scope>
    <source>
        <strain evidence="2">BV-S</strain>
    </source>
</reference>